<gene>
    <name evidence="4" type="ORF">TTAC_LOCUS10301</name>
</gene>
<evidence type="ECO:0000256" key="1">
    <source>
        <dbReference type="ARBA" id="ARBA00004496"/>
    </source>
</evidence>
<keyword evidence="5" id="KW-1185">Reference proteome</keyword>
<dbReference type="OrthoDB" id="1872379at2759"/>
<dbReference type="PANTHER" id="PTHR45994:SF1">
    <property type="entry name" value="FI21225P1"/>
    <property type="match status" value="1"/>
</dbReference>
<dbReference type="EMBL" id="UYWX01021523">
    <property type="protein sequence ID" value="VDM35281.1"/>
    <property type="molecule type" value="Genomic_DNA"/>
</dbReference>
<dbReference type="Pfam" id="PF13424">
    <property type="entry name" value="TPR_12"/>
    <property type="match status" value="1"/>
</dbReference>
<dbReference type="Proteomes" id="UP000274429">
    <property type="component" value="Unassembled WGS sequence"/>
</dbReference>
<dbReference type="Pfam" id="PF13181">
    <property type="entry name" value="TPR_8"/>
    <property type="match status" value="1"/>
</dbReference>
<organism evidence="6">
    <name type="scientific">Hydatigena taeniaeformis</name>
    <name type="common">Feline tapeworm</name>
    <name type="synonym">Taenia taeniaeformis</name>
    <dbReference type="NCBI Taxonomy" id="6205"/>
    <lineage>
        <taxon>Eukaryota</taxon>
        <taxon>Metazoa</taxon>
        <taxon>Spiralia</taxon>
        <taxon>Lophotrochozoa</taxon>
        <taxon>Platyhelminthes</taxon>
        <taxon>Cestoda</taxon>
        <taxon>Eucestoda</taxon>
        <taxon>Cyclophyllidea</taxon>
        <taxon>Taeniidae</taxon>
        <taxon>Hydatigera</taxon>
    </lineage>
</organism>
<dbReference type="InterPro" id="IPR011989">
    <property type="entry name" value="ARM-like"/>
</dbReference>
<feature type="repeat" description="TPR" evidence="3">
    <location>
        <begin position="42"/>
        <end position="75"/>
    </location>
</feature>
<evidence type="ECO:0000313" key="4">
    <source>
        <dbReference type="EMBL" id="VDM35281.1"/>
    </source>
</evidence>
<reference evidence="4 5" key="2">
    <citation type="submission" date="2018-11" db="EMBL/GenBank/DDBJ databases">
        <authorList>
            <consortium name="Pathogen Informatics"/>
        </authorList>
    </citation>
    <scope>NUCLEOTIDE SEQUENCE [LARGE SCALE GENOMIC DNA]</scope>
</reference>
<dbReference type="STRING" id="6205.A0A0R3X9U1"/>
<dbReference type="SUPFAM" id="SSF48452">
    <property type="entry name" value="TPR-like"/>
    <property type="match status" value="1"/>
</dbReference>
<dbReference type="GO" id="GO:0051879">
    <property type="term" value="F:Hsp90 protein binding"/>
    <property type="evidence" value="ECO:0007669"/>
    <property type="project" value="TreeGrafter"/>
</dbReference>
<dbReference type="AlphaFoldDB" id="A0A0R3X9U1"/>
<dbReference type="Gene3D" id="1.25.10.10">
    <property type="entry name" value="Leucine-rich Repeat Variant"/>
    <property type="match status" value="1"/>
</dbReference>
<dbReference type="WBParaSite" id="TTAC_0001031601-mRNA-1">
    <property type="protein sequence ID" value="TTAC_0001031601-mRNA-1"/>
    <property type="gene ID" value="TTAC_0001031601"/>
</dbReference>
<dbReference type="PANTHER" id="PTHR45994">
    <property type="entry name" value="FI21225P1"/>
    <property type="match status" value="1"/>
</dbReference>
<dbReference type="InterPro" id="IPR019734">
    <property type="entry name" value="TPR_rpt"/>
</dbReference>
<evidence type="ECO:0000313" key="6">
    <source>
        <dbReference type="WBParaSite" id="TTAC_0001031601-mRNA-1"/>
    </source>
</evidence>
<reference evidence="6" key="1">
    <citation type="submission" date="2017-02" db="UniProtKB">
        <authorList>
            <consortium name="WormBaseParasite"/>
        </authorList>
    </citation>
    <scope>IDENTIFICATION</scope>
</reference>
<proteinExistence type="predicted"/>
<comment type="subcellular location">
    <subcellularLocation>
        <location evidence="1">Cytoplasm</location>
    </subcellularLocation>
</comment>
<dbReference type="Gene3D" id="1.25.40.10">
    <property type="entry name" value="Tetratricopeptide repeat domain"/>
    <property type="match status" value="1"/>
</dbReference>
<accession>A0A0R3X9U1</accession>
<keyword evidence="3" id="KW-0802">TPR repeat</keyword>
<protein>
    <submittedName>
        <fullName evidence="6">TPR_REGION domain-containing protein</fullName>
    </submittedName>
</protein>
<evidence type="ECO:0000313" key="5">
    <source>
        <dbReference type="Proteomes" id="UP000274429"/>
    </source>
</evidence>
<dbReference type="SMART" id="SM00028">
    <property type="entry name" value="TPR"/>
    <property type="match status" value="3"/>
</dbReference>
<sequence length="298" mass="33583">MGSPLELRARGNSFFSEGNYLEAAKLYKACVKNAEGDQSCQQVAYRNLAQCFLKLCMYDEAIRAATEALKILPTDTKALYRRSVAYEKLGNLKESIVDAQKLFQLEPNNKAVNDLIRRVESCVVQKREFECSLKGKINTMFTMLTNEKSSADAIETALNNLVALIKEETKAAVNEIWSHPNSFEIFNLISNPSNRIVNLALSLLENIMKTVPTLSATIFDRVTLKYIVGRVMSPCTDASIHACKFLSCILESLTQIRTYQKARDAAIELSKRNKSQSQSFLPKEIYPTYKLGKLHFLL</sequence>
<evidence type="ECO:0000256" key="2">
    <source>
        <dbReference type="ARBA" id="ARBA00022490"/>
    </source>
</evidence>
<feature type="repeat" description="TPR" evidence="3">
    <location>
        <begin position="76"/>
        <end position="109"/>
    </location>
</feature>
<dbReference type="InterPro" id="IPR016024">
    <property type="entry name" value="ARM-type_fold"/>
</dbReference>
<evidence type="ECO:0000256" key="3">
    <source>
        <dbReference type="PROSITE-ProRule" id="PRU00339"/>
    </source>
</evidence>
<name>A0A0R3X9U1_HYDTA</name>
<dbReference type="SUPFAM" id="SSF48371">
    <property type="entry name" value="ARM repeat"/>
    <property type="match status" value="1"/>
</dbReference>
<dbReference type="GO" id="GO:0005737">
    <property type="term" value="C:cytoplasm"/>
    <property type="evidence" value="ECO:0007669"/>
    <property type="project" value="UniProtKB-SubCell"/>
</dbReference>
<dbReference type="InterPro" id="IPR011990">
    <property type="entry name" value="TPR-like_helical_dom_sf"/>
</dbReference>
<dbReference type="PROSITE" id="PS50005">
    <property type="entry name" value="TPR"/>
    <property type="match status" value="2"/>
</dbReference>
<keyword evidence="2" id="KW-0963">Cytoplasm</keyword>